<feature type="compositionally biased region" description="Polar residues" evidence="1">
    <location>
        <begin position="55"/>
        <end position="76"/>
    </location>
</feature>
<organism evidence="2 3">
    <name type="scientific">Pseudocohnilembus persalinus</name>
    <name type="common">Ciliate</name>
    <dbReference type="NCBI Taxonomy" id="266149"/>
    <lineage>
        <taxon>Eukaryota</taxon>
        <taxon>Sar</taxon>
        <taxon>Alveolata</taxon>
        <taxon>Ciliophora</taxon>
        <taxon>Intramacronucleata</taxon>
        <taxon>Oligohymenophorea</taxon>
        <taxon>Scuticociliatia</taxon>
        <taxon>Philasterida</taxon>
        <taxon>Pseudocohnilembidae</taxon>
        <taxon>Pseudocohnilembus</taxon>
    </lineage>
</organism>
<keyword evidence="3" id="KW-1185">Reference proteome</keyword>
<dbReference type="InParanoid" id="A0A0V0QZE8"/>
<proteinExistence type="predicted"/>
<dbReference type="Proteomes" id="UP000054937">
    <property type="component" value="Unassembled WGS sequence"/>
</dbReference>
<protein>
    <submittedName>
        <fullName evidence="2">Uncharacterized protein</fullName>
    </submittedName>
</protein>
<gene>
    <name evidence="2" type="ORF">PPERSA_03270</name>
</gene>
<reference evidence="2 3" key="1">
    <citation type="journal article" date="2015" name="Sci. Rep.">
        <title>Genome of the facultative scuticociliatosis pathogen Pseudocohnilembus persalinus provides insight into its virulence through horizontal gene transfer.</title>
        <authorList>
            <person name="Xiong J."/>
            <person name="Wang G."/>
            <person name="Cheng J."/>
            <person name="Tian M."/>
            <person name="Pan X."/>
            <person name="Warren A."/>
            <person name="Jiang C."/>
            <person name="Yuan D."/>
            <person name="Miao W."/>
        </authorList>
    </citation>
    <scope>NUCLEOTIDE SEQUENCE [LARGE SCALE GENOMIC DNA]</scope>
    <source>
        <strain evidence="2">36N120E</strain>
    </source>
</reference>
<evidence type="ECO:0000313" key="3">
    <source>
        <dbReference type="Proteomes" id="UP000054937"/>
    </source>
</evidence>
<feature type="region of interest" description="Disordered" evidence="1">
    <location>
        <begin position="52"/>
        <end position="113"/>
    </location>
</feature>
<evidence type="ECO:0000256" key="1">
    <source>
        <dbReference type="SAM" id="MobiDB-lite"/>
    </source>
</evidence>
<evidence type="ECO:0000313" key="2">
    <source>
        <dbReference type="EMBL" id="KRX07437.1"/>
    </source>
</evidence>
<sequence length="127" mass="14657">MMDMNIIKLEKVENLSLKLEKECLLQKNCEIFVKEKKMISQQQCLKTENYEDDFTTSSDENNSLSTAFSPLLSENQSDIRMESSQKQETQLDTDENVAEDTEDTAADAEAVEQNKKKQLKILKSFHQ</sequence>
<dbReference type="AlphaFoldDB" id="A0A0V0QZE8"/>
<comment type="caution">
    <text evidence="2">The sequence shown here is derived from an EMBL/GenBank/DDBJ whole genome shotgun (WGS) entry which is preliminary data.</text>
</comment>
<feature type="compositionally biased region" description="Acidic residues" evidence="1">
    <location>
        <begin position="91"/>
        <end position="110"/>
    </location>
</feature>
<name>A0A0V0QZE8_PSEPJ</name>
<accession>A0A0V0QZE8</accession>
<dbReference type="EMBL" id="LDAU01000083">
    <property type="protein sequence ID" value="KRX07437.1"/>
    <property type="molecule type" value="Genomic_DNA"/>
</dbReference>